<dbReference type="Proteomes" id="UP000821845">
    <property type="component" value="Chromosome 10"/>
</dbReference>
<keyword evidence="2" id="KW-1185">Reference proteome</keyword>
<accession>A0ACB7TCK6</accession>
<evidence type="ECO:0000313" key="1">
    <source>
        <dbReference type="EMBL" id="KAH6943117.1"/>
    </source>
</evidence>
<sequence length="249" mass="27373">MSSPNPRDTAVINPGGTNQPGSSLDNRSSHRAETRKFATSPVSPGSGQQSTGLKIDDLLCRGGLSAVSSRYRRAAESGQQYGNPRKDRRGVCAAGGSMFARTLQRLHDAAGRSLASSMDRLQHQGQYNSAHLYVPCTRSADKCCQLLEHRDAINQVLLGAGLEIREDHKHPGCVRMALSRSTACNDLWWTLDFWHNNSSMILVRDLLVEHRCITALETYSHIPCPLAVQQALRRSPALKTLTVFQLVPD</sequence>
<evidence type="ECO:0000313" key="2">
    <source>
        <dbReference type="Proteomes" id="UP000821845"/>
    </source>
</evidence>
<organism evidence="1 2">
    <name type="scientific">Hyalomma asiaticum</name>
    <name type="common">Tick</name>
    <dbReference type="NCBI Taxonomy" id="266040"/>
    <lineage>
        <taxon>Eukaryota</taxon>
        <taxon>Metazoa</taxon>
        <taxon>Ecdysozoa</taxon>
        <taxon>Arthropoda</taxon>
        <taxon>Chelicerata</taxon>
        <taxon>Arachnida</taxon>
        <taxon>Acari</taxon>
        <taxon>Parasitiformes</taxon>
        <taxon>Ixodida</taxon>
        <taxon>Ixodoidea</taxon>
        <taxon>Ixodidae</taxon>
        <taxon>Hyalomminae</taxon>
        <taxon>Hyalomma</taxon>
    </lineage>
</organism>
<proteinExistence type="predicted"/>
<name>A0ACB7TCK6_HYAAI</name>
<protein>
    <submittedName>
        <fullName evidence="1">Uncharacterized protein</fullName>
    </submittedName>
</protein>
<gene>
    <name evidence="1" type="ORF">HPB50_016021</name>
</gene>
<dbReference type="EMBL" id="CM023490">
    <property type="protein sequence ID" value="KAH6943117.1"/>
    <property type="molecule type" value="Genomic_DNA"/>
</dbReference>
<reference evidence="1" key="1">
    <citation type="submission" date="2020-05" db="EMBL/GenBank/DDBJ databases">
        <title>Large-scale comparative analyses of tick genomes elucidate their genetic diversity and vector capacities.</title>
        <authorList>
            <person name="Jia N."/>
            <person name="Wang J."/>
            <person name="Shi W."/>
            <person name="Du L."/>
            <person name="Sun Y."/>
            <person name="Zhan W."/>
            <person name="Jiang J."/>
            <person name="Wang Q."/>
            <person name="Zhang B."/>
            <person name="Ji P."/>
            <person name="Sakyi L.B."/>
            <person name="Cui X."/>
            <person name="Yuan T."/>
            <person name="Jiang B."/>
            <person name="Yang W."/>
            <person name="Lam T.T.-Y."/>
            <person name="Chang Q."/>
            <person name="Ding S."/>
            <person name="Wang X."/>
            <person name="Zhu J."/>
            <person name="Ruan X."/>
            <person name="Zhao L."/>
            <person name="Wei J."/>
            <person name="Que T."/>
            <person name="Du C."/>
            <person name="Cheng J."/>
            <person name="Dai P."/>
            <person name="Han X."/>
            <person name="Huang E."/>
            <person name="Gao Y."/>
            <person name="Liu J."/>
            <person name="Shao H."/>
            <person name="Ye R."/>
            <person name="Li L."/>
            <person name="Wei W."/>
            <person name="Wang X."/>
            <person name="Wang C."/>
            <person name="Yang T."/>
            <person name="Huo Q."/>
            <person name="Li W."/>
            <person name="Guo W."/>
            <person name="Chen H."/>
            <person name="Zhou L."/>
            <person name="Ni X."/>
            <person name="Tian J."/>
            <person name="Zhou Y."/>
            <person name="Sheng Y."/>
            <person name="Liu T."/>
            <person name="Pan Y."/>
            <person name="Xia L."/>
            <person name="Li J."/>
            <person name="Zhao F."/>
            <person name="Cao W."/>
        </authorList>
    </citation>
    <scope>NUCLEOTIDE SEQUENCE</scope>
    <source>
        <strain evidence="1">Hyas-2018</strain>
    </source>
</reference>
<comment type="caution">
    <text evidence="1">The sequence shown here is derived from an EMBL/GenBank/DDBJ whole genome shotgun (WGS) entry which is preliminary data.</text>
</comment>